<organism evidence="1 2">
    <name type="scientific">Desulfotruncus arcticus DSM 17038</name>
    <dbReference type="NCBI Taxonomy" id="1121424"/>
    <lineage>
        <taxon>Bacteria</taxon>
        <taxon>Bacillati</taxon>
        <taxon>Bacillota</taxon>
        <taxon>Clostridia</taxon>
        <taxon>Eubacteriales</taxon>
        <taxon>Desulfallaceae</taxon>
        <taxon>Desulfotruncus</taxon>
    </lineage>
</organism>
<keyword evidence="2" id="KW-1185">Reference proteome</keyword>
<evidence type="ECO:0000313" key="2">
    <source>
        <dbReference type="Proteomes" id="UP000199337"/>
    </source>
</evidence>
<accession>A0A1I2YEP2</accession>
<dbReference type="STRING" id="341036.SAMN05660649_04364"/>
<dbReference type="Pfam" id="PF09550">
    <property type="entry name" value="Phage_TAC_6"/>
    <property type="match status" value="1"/>
</dbReference>
<dbReference type="Proteomes" id="UP000199337">
    <property type="component" value="Unassembled WGS sequence"/>
</dbReference>
<gene>
    <name evidence="1" type="ORF">SAMN05660649_04364</name>
</gene>
<sequence length="107" mass="12283">MEAGWGELKMLAFGPLQLKPAEFWELTITEFAEMLEAYTEFKHQTEEATYHRTAWLAANLMNATGNYRTLITPEKLLGKTQTAAAKPITSEERDIQFQELLKKFNKA</sequence>
<reference evidence="2" key="1">
    <citation type="submission" date="2016-10" db="EMBL/GenBank/DDBJ databases">
        <authorList>
            <person name="Varghese N."/>
            <person name="Submissions S."/>
        </authorList>
    </citation>
    <scope>NUCLEOTIDE SEQUENCE [LARGE SCALE GENOMIC DNA]</scope>
    <source>
        <strain evidence="2">DSM 17038</strain>
    </source>
</reference>
<dbReference type="InterPro" id="IPR019056">
    <property type="entry name" value="Phage_TAC_6"/>
</dbReference>
<proteinExistence type="predicted"/>
<evidence type="ECO:0000313" key="1">
    <source>
        <dbReference type="EMBL" id="SFH22951.1"/>
    </source>
</evidence>
<dbReference type="RefSeq" id="WP_092474335.1">
    <property type="nucleotide sequence ID" value="NZ_FOOX01000020.1"/>
</dbReference>
<name>A0A1I2YEP2_9FIRM</name>
<protein>
    <submittedName>
        <fullName evidence="1">Phage tail assembly chaperone protein, TAC</fullName>
    </submittedName>
</protein>
<dbReference type="OrthoDB" id="2084170at2"/>
<dbReference type="AlphaFoldDB" id="A0A1I2YEP2"/>
<dbReference type="EMBL" id="FOOX01000020">
    <property type="protein sequence ID" value="SFH22951.1"/>
    <property type="molecule type" value="Genomic_DNA"/>
</dbReference>